<evidence type="ECO:0000259" key="2">
    <source>
        <dbReference type="Pfam" id="PF15648"/>
    </source>
</evidence>
<protein>
    <recommendedName>
        <fullName evidence="2">Tox-REase-5 domain-containing protein</fullName>
    </recommendedName>
</protein>
<organism evidence="3 4">
    <name type="scientific">Paraburkholderia bryophila</name>
    <dbReference type="NCBI Taxonomy" id="420952"/>
    <lineage>
        <taxon>Bacteria</taxon>
        <taxon>Pseudomonadati</taxon>
        <taxon>Pseudomonadota</taxon>
        <taxon>Betaproteobacteria</taxon>
        <taxon>Burkholderiales</taxon>
        <taxon>Burkholderiaceae</taxon>
        <taxon>Paraburkholderia</taxon>
    </lineage>
</organism>
<dbReference type="EMBL" id="JACCAS010000001">
    <property type="protein sequence ID" value="NYH21472.1"/>
    <property type="molecule type" value="Genomic_DNA"/>
</dbReference>
<dbReference type="AlphaFoldDB" id="A0A7Z0B6L6"/>
<evidence type="ECO:0000313" key="3">
    <source>
        <dbReference type="EMBL" id="NYH21472.1"/>
    </source>
</evidence>
<feature type="domain" description="Tox-REase-5" evidence="2">
    <location>
        <begin position="85"/>
        <end position="177"/>
    </location>
</feature>
<name>A0A7Z0B6L6_9BURK</name>
<comment type="caution">
    <text evidence="3">The sequence shown here is derived from an EMBL/GenBank/DDBJ whole genome shotgun (WGS) entry which is preliminary data.</text>
</comment>
<dbReference type="Pfam" id="PF15648">
    <property type="entry name" value="Tox-REase-5"/>
    <property type="match status" value="1"/>
</dbReference>
<dbReference type="Proteomes" id="UP000540929">
    <property type="component" value="Unassembled WGS sequence"/>
</dbReference>
<accession>A0A7Z0B6L6</accession>
<evidence type="ECO:0000313" key="4">
    <source>
        <dbReference type="Proteomes" id="UP000540929"/>
    </source>
</evidence>
<dbReference type="InterPro" id="IPR028904">
    <property type="entry name" value="Tox-REase-5_dom"/>
</dbReference>
<reference evidence="3 4" key="1">
    <citation type="submission" date="2020-07" db="EMBL/GenBank/DDBJ databases">
        <title>Exploring microbial biodiversity for novel pathways involved in the catabolism of aromatic compounds derived from lignin.</title>
        <authorList>
            <person name="Elkins J."/>
        </authorList>
    </citation>
    <scope>NUCLEOTIDE SEQUENCE [LARGE SCALE GENOMIC DNA]</scope>
    <source>
        <strain evidence="3 4">H2C3C</strain>
    </source>
</reference>
<gene>
    <name evidence="3" type="ORF">GGD40_000951</name>
</gene>
<keyword evidence="4" id="KW-1185">Reference proteome</keyword>
<feature type="region of interest" description="Disordered" evidence="1">
    <location>
        <begin position="38"/>
        <end position="70"/>
    </location>
</feature>
<evidence type="ECO:0000256" key="1">
    <source>
        <dbReference type="SAM" id="MobiDB-lite"/>
    </source>
</evidence>
<sequence>MGTILAPLLESAVAELGPVLLSAGRALLGGVATGAMGSATGDASKDDSKSTPAVRALPRTGESCKKCPPEEGAKVRRRHGVNWDAYRYQARTTGFAFDIEQCQWSDEWNWLGIDFDGFQPSGCLLQEAKGNYDQFFSAPDKPLKWFQGFKTMSEMIGKQARVTRANPPAKLVWYFQTPRTRSFMLPVLREFAVTSVYQP</sequence>
<proteinExistence type="predicted"/>